<feature type="region of interest" description="Disordered" evidence="4">
    <location>
        <begin position="44"/>
        <end position="63"/>
    </location>
</feature>
<feature type="compositionally biased region" description="Basic residues" evidence="4">
    <location>
        <begin position="76"/>
        <end position="85"/>
    </location>
</feature>
<evidence type="ECO:0000256" key="1">
    <source>
        <dbReference type="ARBA" id="ARBA00004173"/>
    </source>
</evidence>
<dbReference type="AlphaFoldDB" id="A0A9W6F682"/>
<accession>A0A9W6F682</accession>
<gene>
    <name evidence="6" type="primary">PLEST009248</name>
    <name evidence="6" type="ORF">PLESTB_001202900</name>
</gene>
<dbReference type="InterPro" id="IPR017703">
    <property type="entry name" value="YgfZ/GCV_T_CS"/>
</dbReference>
<dbReference type="OrthoDB" id="191995at2759"/>
<keyword evidence="7" id="KW-1185">Reference proteome</keyword>
<feature type="domain" description="GCVT N-terminal" evidence="5">
    <location>
        <begin position="158"/>
        <end position="398"/>
    </location>
</feature>
<reference evidence="6 7" key="1">
    <citation type="journal article" date="2023" name="Commun. Biol.">
        <title>Reorganization of the ancestral sex-determining regions during the evolution of trioecy in Pleodorina starrii.</title>
        <authorList>
            <person name="Takahashi K."/>
            <person name="Suzuki S."/>
            <person name="Kawai-Toyooka H."/>
            <person name="Yamamoto K."/>
            <person name="Hamaji T."/>
            <person name="Ootsuki R."/>
            <person name="Yamaguchi H."/>
            <person name="Kawachi M."/>
            <person name="Higashiyama T."/>
            <person name="Nozaki H."/>
        </authorList>
    </citation>
    <scope>NUCLEOTIDE SEQUENCE [LARGE SCALE GENOMIC DNA]</scope>
    <source>
        <strain evidence="6 7">NIES-4479</strain>
    </source>
</reference>
<dbReference type="Pfam" id="PF01571">
    <property type="entry name" value="GCV_T"/>
    <property type="match status" value="1"/>
</dbReference>
<feature type="region of interest" description="Disordered" evidence="4">
    <location>
        <begin position="1"/>
        <end position="25"/>
    </location>
</feature>
<organism evidence="6 7">
    <name type="scientific">Pleodorina starrii</name>
    <dbReference type="NCBI Taxonomy" id="330485"/>
    <lineage>
        <taxon>Eukaryota</taxon>
        <taxon>Viridiplantae</taxon>
        <taxon>Chlorophyta</taxon>
        <taxon>core chlorophytes</taxon>
        <taxon>Chlorophyceae</taxon>
        <taxon>CS clade</taxon>
        <taxon>Chlamydomonadales</taxon>
        <taxon>Volvocaceae</taxon>
        <taxon>Pleodorina</taxon>
    </lineage>
</organism>
<name>A0A9W6F682_9CHLO</name>
<feature type="region of interest" description="Disordered" evidence="4">
    <location>
        <begin position="75"/>
        <end position="103"/>
    </location>
</feature>
<dbReference type="InterPro" id="IPR045179">
    <property type="entry name" value="YgfZ/GcvT"/>
</dbReference>
<dbReference type="GO" id="GO:0005739">
    <property type="term" value="C:mitochondrion"/>
    <property type="evidence" value="ECO:0007669"/>
    <property type="project" value="UniProtKB-SubCell"/>
</dbReference>
<dbReference type="SUPFAM" id="SSF103025">
    <property type="entry name" value="Folate-binding domain"/>
    <property type="match status" value="1"/>
</dbReference>
<evidence type="ECO:0000256" key="4">
    <source>
        <dbReference type="SAM" id="MobiDB-lite"/>
    </source>
</evidence>
<dbReference type="Proteomes" id="UP001165080">
    <property type="component" value="Unassembled WGS sequence"/>
</dbReference>
<proteinExistence type="predicted"/>
<dbReference type="Gene3D" id="3.30.1360.120">
    <property type="entry name" value="Probable tRNA modification gtpase trme, domain 1"/>
    <property type="match status" value="1"/>
</dbReference>
<sequence>MRQITGPRHPPAIVGPRPFTTARVPIPTQCRDGVSCARLAMAPSRSDRGAGAPPCATAASQNQLVRDPHRQCTCANRHHHHHHHQQPAGRSAPRRQRLRGGASMYGSSRTAVIAAAGAVNLGDLQLDIPEIDGDIRSLQVEMGAIFDDSGLATTFGRKRQALQALETGLVLVDQSHWGRLRVAGEDRLALLHNQSTADFHRLQPGQGTDTVFVSSTGRCVDLATALVLPSSVLLTVDSREGKEALAERLDKVIFRGDKVTVQDISSRTAQIALLGPEAEVVLRELAPDALSGVLSPSSSSSGHHPHHRHVLVGFRGRPVFVAAVSGLGPSVPGYTLIADEAVAGDLYAAFAAKGAIPMGTDDWEAARILAGRPTRGSELTDAYNPLEAGLYGAVSLNKGCYIGQETLSKLHLRDGVNRQLWGLSLSGPTQPGAEITSEMSKVGVVTSTCQDADGEWVGLGYLRSRLEGTQIQLEGVRVAVAGAPATVTSLPFASRKFSAEAEAPAARAAAPSEGDAIGERLEEAKRKKAEELAEKQAATEAKLKAMQERVAAWQAAQQQQQQQ</sequence>
<comment type="subcellular location">
    <subcellularLocation>
        <location evidence="1">Mitochondrion</location>
    </subcellularLocation>
</comment>
<comment type="caution">
    <text evidence="6">The sequence shown here is derived from an EMBL/GenBank/DDBJ whole genome shotgun (WGS) entry which is preliminary data.</text>
</comment>
<evidence type="ECO:0000256" key="2">
    <source>
        <dbReference type="ARBA" id="ARBA00022946"/>
    </source>
</evidence>
<protein>
    <recommendedName>
        <fullName evidence="5">GCVT N-terminal domain-containing protein</fullName>
    </recommendedName>
</protein>
<evidence type="ECO:0000313" key="7">
    <source>
        <dbReference type="Proteomes" id="UP001165080"/>
    </source>
</evidence>
<dbReference type="InterPro" id="IPR027266">
    <property type="entry name" value="TrmE/GcvT-like"/>
</dbReference>
<dbReference type="PANTHER" id="PTHR22602">
    <property type="entry name" value="TRANSFERASE CAF17, MITOCHONDRIAL-RELATED"/>
    <property type="match status" value="1"/>
</dbReference>
<evidence type="ECO:0000259" key="5">
    <source>
        <dbReference type="Pfam" id="PF01571"/>
    </source>
</evidence>
<dbReference type="InterPro" id="IPR006222">
    <property type="entry name" value="GCVT_N"/>
</dbReference>
<feature type="compositionally biased region" description="Basic and acidic residues" evidence="4">
    <location>
        <begin position="517"/>
        <end position="533"/>
    </location>
</feature>
<keyword evidence="2" id="KW-0809">Transit peptide</keyword>
<dbReference type="PANTHER" id="PTHR22602:SF0">
    <property type="entry name" value="TRANSFERASE CAF17, MITOCHONDRIAL-RELATED"/>
    <property type="match status" value="1"/>
</dbReference>
<dbReference type="GO" id="GO:0016226">
    <property type="term" value="P:iron-sulfur cluster assembly"/>
    <property type="evidence" value="ECO:0007669"/>
    <property type="project" value="TreeGrafter"/>
</dbReference>
<keyword evidence="3" id="KW-0496">Mitochondrion</keyword>
<evidence type="ECO:0000256" key="3">
    <source>
        <dbReference type="ARBA" id="ARBA00023128"/>
    </source>
</evidence>
<evidence type="ECO:0000313" key="6">
    <source>
        <dbReference type="EMBL" id="GLC57241.1"/>
    </source>
</evidence>
<dbReference type="EMBL" id="BRXU01000018">
    <property type="protein sequence ID" value="GLC57241.1"/>
    <property type="molecule type" value="Genomic_DNA"/>
</dbReference>
<feature type="region of interest" description="Disordered" evidence="4">
    <location>
        <begin position="505"/>
        <end position="533"/>
    </location>
</feature>
<dbReference type="NCBIfam" id="TIGR03317">
    <property type="entry name" value="ygfZ_signature"/>
    <property type="match status" value="1"/>
</dbReference>